<sequence length="63" mass="7085">MGAPGNDPRCALSFDTGKDCGKTERRYAFRKRGDNCVPIEYGVCGGSDPYFKDKQECEKTCRR</sequence>
<feature type="domain" description="BPTI/Kunitz inhibitor" evidence="1">
    <location>
        <begin position="10"/>
        <end position="61"/>
    </location>
</feature>
<name>A0A0D6LEE8_9BILA</name>
<evidence type="ECO:0000313" key="3">
    <source>
        <dbReference type="Proteomes" id="UP000054495"/>
    </source>
</evidence>
<keyword evidence="3" id="KW-1185">Reference proteome</keyword>
<dbReference type="Pfam" id="PF00014">
    <property type="entry name" value="Kunitz_BPTI"/>
    <property type="match status" value="1"/>
</dbReference>
<dbReference type="InterPro" id="IPR002223">
    <property type="entry name" value="Kunitz_BPTI"/>
</dbReference>
<gene>
    <name evidence="2" type="ORF">ANCCEY_10611</name>
</gene>
<dbReference type="EMBL" id="KE125204">
    <property type="protein sequence ID" value="EPB70309.1"/>
    <property type="molecule type" value="Genomic_DNA"/>
</dbReference>
<evidence type="ECO:0000259" key="1">
    <source>
        <dbReference type="PROSITE" id="PS50279"/>
    </source>
</evidence>
<dbReference type="Proteomes" id="UP000054495">
    <property type="component" value="Unassembled WGS sequence"/>
</dbReference>
<proteinExistence type="predicted"/>
<dbReference type="InterPro" id="IPR036880">
    <property type="entry name" value="Kunitz_BPTI_sf"/>
</dbReference>
<organism evidence="2 3">
    <name type="scientific">Ancylostoma ceylanicum</name>
    <dbReference type="NCBI Taxonomy" id="53326"/>
    <lineage>
        <taxon>Eukaryota</taxon>
        <taxon>Metazoa</taxon>
        <taxon>Ecdysozoa</taxon>
        <taxon>Nematoda</taxon>
        <taxon>Chromadorea</taxon>
        <taxon>Rhabditida</taxon>
        <taxon>Rhabditina</taxon>
        <taxon>Rhabditomorpha</taxon>
        <taxon>Strongyloidea</taxon>
        <taxon>Ancylostomatidae</taxon>
        <taxon>Ancylostomatinae</taxon>
        <taxon>Ancylostoma</taxon>
    </lineage>
</organism>
<dbReference type="AlphaFoldDB" id="A0A0D6LEE8"/>
<dbReference type="Gene3D" id="4.10.410.10">
    <property type="entry name" value="Pancreatic trypsin inhibitor Kunitz domain"/>
    <property type="match status" value="1"/>
</dbReference>
<dbReference type="GO" id="GO:0004867">
    <property type="term" value="F:serine-type endopeptidase inhibitor activity"/>
    <property type="evidence" value="ECO:0007669"/>
    <property type="project" value="InterPro"/>
</dbReference>
<accession>A0A0D6LEE8</accession>
<evidence type="ECO:0000313" key="2">
    <source>
        <dbReference type="EMBL" id="EPB70309.1"/>
    </source>
</evidence>
<dbReference type="PROSITE" id="PS50279">
    <property type="entry name" value="BPTI_KUNITZ_2"/>
    <property type="match status" value="1"/>
</dbReference>
<protein>
    <submittedName>
        <fullName evidence="2">Kunitz/Bovine pancreatic trypsin inhibitor domain protein</fullName>
    </submittedName>
</protein>
<dbReference type="SUPFAM" id="SSF57362">
    <property type="entry name" value="BPTI-like"/>
    <property type="match status" value="1"/>
</dbReference>
<dbReference type="SMART" id="SM00131">
    <property type="entry name" value="KU"/>
    <property type="match status" value="1"/>
</dbReference>
<reference evidence="2 3" key="1">
    <citation type="submission" date="2013-05" db="EMBL/GenBank/DDBJ databases">
        <title>Draft genome of the parasitic nematode Anyclostoma ceylanicum.</title>
        <authorList>
            <person name="Mitreva M."/>
        </authorList>
    </citation>
    <scope>NUCLEOTIDE SEQUENCE [LARGE SCALE GENOMIC DNA]</scope>
</reference>